<evidence type="ECO:0000256" key="7">
    <source>
        <dbReference type="ARBA" id="ARBA00023136"/>
    </source>
</evidence>
<evidence type="ECO:0000256" key="4">
    <source>
        <dbReference type="ARBA" id="ARBA00022448"/>
    </source>
</evidence>
<dbReference type="Proteomes" id="UP000678499">
    <property type="component" value="Unassembled WGS sequence"/>
</dbReference>
<evidence type="ECO:0000256" key="2">
    <source>
        <dbReference type="ARBA" id="ARBA00006653"/>
    </source>
</evidence>
<evidence type="ECO:0000256" key="5">
    <source>
        <dbReference type="ARBA" id="ARBA00022927"/>
    </source>
</evidence>
<dbReference type="GO" id="GO:0017119">
    <property type="term" value="C:Golgi transport complex"/>
    <property type="evidence" value="ECO:0007669"/>
    <property type="project" value="InterPro"/>
</dbReference>
<dbReference type="OrthoDB" id="46189at2759"/>
<dbReference type="EMBL" id="OA887453">
    <property type="protein sequence ID" value="CAD7283431.1"/>
    <property type="molecule type" value="Genomic_DNA"/>
</dbReference>
<proteinExistence type="inferred from homology"/>
<sequence length="837" mass="93078">MKRLAYYSLAGQICILMDAPEAIWSAVESKDNLLAAELYLLARQVYHGLKFNTSSGTMSLSCEKIMQWFPVISRQWGAISHFKDVILQACRIRLEDLYLTPKIAAEDLLAVLLLKNVNVEYMLELFLEFRSEVLQRLVNLDKTKTSSKEQICLLMQLFSNTFTIVYSCFISAADHAGTDAETGLLPRWAAASFRADNNECRRPLLSYLNIHNSPADKYLPDKIKTYRPNPSSSVESLEKRLVCSKCSSWSSKGRASVSTSIPKWLDYVDSAKNLSTIRQAVSAVLAADEYSRDWDKILAVLLEEEVRFKRWEDLFLPHFTARAFKIIDSQISALSRGLVADVTEFLRSIEKEKIAETDLSPYIWSESGSDIPEVDGWISPVRMGRIGLDSGELPMKTLGLSEGVLKACRLMDAEAGRILEDIGNYVDPERSNSSFDQSADKDEIFEKLATSIVSEMTASVEQIVSDVKQDLQNHVGDFQKMIAKLVFVARLCHAIPQLCSNFRSCVDSLNNSTVSAEFLMIWERAETWAYSQWTKEIANEFQRQLTAHFPVISVDLIFSTIPVWDAILVDEENAEGLPIKSQIKLPSGPSYFLLDAILFAAETVNAAGAHAIAPEVKVTLAENLMRVVLDHYCHRITSPIVTQAIALQLIFDIHFANNVLVAPKNQDLNRDVSKTCGNLEEFVDPFDLEVSMPNLMSNLKKYTSRSEAYLSVLTVKEKVNPGTAEPKLTGDNPNSSALALNVGHSRFPLLPLAVQKPHAPLIADEFDFGNTDLHPSTAHRGGVRGGKMKATSIEESNGTGSKPPGDPMFKTDMKGSKSSAAFFFEAIGTNWFGSGSN</sequence>
<evidence type="ECO:0000313" key="9">
    <source>
        <dbReference type="EMBL" id="CAD7283431.1"/>
    </source>
</evidence>
<accession>A0A7R9BXG3</accession>
<evidence type="ECO:0000256" key="1">
    <source>
        <dbReference type="ARBA" id="ARBA00004395"/>
    </source>
</evidence>
<dbReference type="PANTHER" id="PTHR31658">
    <property type="entry name" value="CONSERVED OLIGOMERIC GOLGI COMPLEX SUBUNIT 1"/>
    <property type="match status" value="1"/>
</dbReference>
<keyword evidence="6" id="KW-0333">Golgi apparatus</keyword>
<reference evidence="9" key="1">
    <citation type="submission" date="2020-11" db="EMBL/GenBank/DDBJ databases">
        <authorList>
            <person name="Tran Van P."/>
        </authorList>
    </citation>
    <scope>NUCLEOTIDE SEQUENCE</scope>
</reference>
<dbReference type="GO" id="GO:0015031">
    <property type="term" value="P:protein transport"/>
    <property type="evidence" value="ECO:0007669"/>
    <property type="project" value="UniProtKB-KW"/>
</dbReference>
<dbReference type="InterPro" id="IPR033370">
    <property type="entry name" value="COG1"/>
</dbReference>
<dbReference type="PANTHER" id="PTHR31658:SF0">
    <property type="entry name" value="CONSERVED OLIGOMERIC GOLGI COMPLEX SUBUNIT 1"/>
    <property type="match status" value="1"/>
</dbReference>
<protein>
    <recommendedName>
        <fullName evidence="3">Conserved oligomeric Golgi complex subunit 1</fullName>
    </recommendedName>
</protein>
<keyword evidence="10" id="KW-1185">Reference proteome</keyword>
<organism evidence="9">
    <name type="scientific">Notodromas monacha</name>
    <dbReference type="NCBI Taxonomy" id="399045"/>
    <lineage>
        <taxon>Eukaryota</taxon>
        <taxon>Metazoa</taxon>
        <taxon>Ecdysozoa</taxon>
        <taxon>Arthropoda</taxon>
        <taxon>Crustacea</taxon>
        <taxon>Oligostraca</taxon>
        <taxon>Ostracoda</taxon>
        <taxon>Podocopa</taxon>
        <taxon>Podocopida</taxon>
        <taxon>Cypridocopina</taxon>
        <taxon>Cypridoidea</taxon>
        <taxon>Cyprididae</taxon>
        <taxon>Notodromas</taxon>
    </lineage>
</organism>
<dbReference type="EMBL" id="CAJPEX010005416">
    <property type="protein sequence ID" value="CAG0923583.1"/>
    <property type="molecule type" value="Genomic_DNA"/>
</dbReference>
<keyword evidence="5" id="KW-0653">Protein transport</keyword>
<comment type="subcellular location">
    <subcellularLocation>
        <location evidence="1">Golgi apparatus membrane</location>
        <topology evidence="1">Peripheral membrane protein</topology>
    </subcellularLocation>
</comment>
<gene>
    <name evidence="9" type="ORF">NMOB1V02_LOCUS11047</name>
</gene>
<feature type="region of interest" description="Disordered" evidence="8">
    <location>
        <begin position="773"/>
        <end position="808"/>
    </location>
</feature>
<dbReference type="GO" id="GO:0000139">
    <property type="term" value="C:Golgi membrane"/>
    <property type="evidence" value="ECO:0007669"/>
    <property type="project" value="UniProtKB-SubCell"/>
</dbReference>
<keyword evidence="4" id="KW-0813">Transport</keyword>
<evidence type="ECO:0000256" key="6">
    <source>
        <dbReference type="ARBA" id="ARBA00023034"/>
    </source>
</evidence>
<comment type="similarity">
    <text evidence="2">Belongs to the COG1 family.</text>
</comment>
<dbReference type="AlphaFoldDB" id="A0A7R9BXG3"/>
<dbReference type="GO" id="GO:0006891">
    <property type="term" value="P:intra-Golgi vesicle-mediated transport"/>
    <property type="evidence" value="ECO:0007669"/>
    <property type="project" value="InterPro"/>
</dbReference>
<name>A0A7R9BXG3_9CRUS</name>
<evidence type="ECO:0000256" key="8">
    <source>
        <dbReference type="SAM" id="MobiDB-lite"/>
    </source>
</evidence>
<evidence type="ECO:0000256" key="3">
    <source>
        <dbReference type="ARBA" id="ARBA00020978"/>
    </source>
</evidence>
<keyword evidence="7" id="KW-0472">Membrane</keyword>
<evidence type="ECO:0000313" key="10">
    <source>
        <dbReference type="Proteomes" id="UP000678499"/>
    </source>
</evidence>